<dbReference type="PROSITE" id="PS50011">
    <property type="entry name" value="PROTEIN_KINASE_DOM"/>
    <property type="match status" value="1"/>
</dbReference>
<dbReference type="eggNOG" id="KOG0671">
    <property type="taxonomic scope" value="Eukaryota"/>
</dbReference>
<gene>
    <name evidence="7" type="ORF">CC1G_15475</name>
</gene>
<evidence type="ECO:0000256" key="5">
    <source>
        <dbReference type="ARBA" id="ARBA00022840"/>
    </source>
</evidence>
<dbReference type="OMA" id="QHRFFKR"/>
<keyword evidence="2" id="KW-0808">Transferase</keyword>
<evidence type="ECO:0000256" key="3">
    <source>
        <dbReference type="ARBA" id="ARBA00022741"/>
    </source>
</evidence>
<accession>D6RQV9</accession>
<keyword evidence="4 7" id="KW-0418">Kinase</keyword>
<dbReference type="SUPFAM" id="SSF56112">
    <property type="entry name" value="Protein kinase-like (PK-like)"/>
    <property type="match status" value="1"/>
</dbReference>
<dbReference type="VEuPathDB" id="FungiDB:CC1G_15475"/>
<dbReference type="Gene3D" id="1.10.510.10">
    <property type="entry name" value="Transferase(Phosphotransferase) domain 1"/>
    <property type="match status" value="1"/>
</dbReference>
<dbReference type="Proteomes" id="UP000001861">
    <property type="component" value="Unassembled WGS sequence"/>
</dbReference>
<dbReference type="GeneID" id="9380201"/>
<reference evidence="7 8" key="1">
    <citation type="journal article" date="2010" name="Proc. Natl. Acad. Sci. U.S.A.">
        <title>Insights into evolution of multicellular fungi from the assembled chromosomes of the mushroom Coprinopsis cinerea (Coprinus cinereus).</title>
        <authorList>
            <person name="Stajich J.E."/>
            <person name="Wilke S.K."/>
            <person name="Ahren D."/>
            <person name="Au C.H."/>
            <person name="Birren B.W."/>
            <person name="Borodovsky M."/>
            <person name="Burns C."/>
            <person name="Canback B."/>
            <person name="Casselton L.A."/>
            <person name="Cheng C.K."/>
            <person name="Deng J."/>
            <person name="Dietrich F.S."/>
            <person name="Fargo D.C."/>
            <person name="Farman M.L."/>
            <person name="Gathman A.C."/>
            <person name="Goldberg J."/>
            <person name="Guigo R."/>
            <person name="Hoegger P.J."/>
            <person name="Hooker J.B."/>
            <person name="Huggins A."/>
            <person name="James T.Y."/>
            <person name="Kamada T."/>
            <person name="Kilaru S."/>
            <person name="Kodira C."/>
            <person name="Kues U."/>
            <person name="Kupfer D."/>
            <person name="Kwan H.S."/>
            <person name="Lomsadze A."/>
            <person name="Li W."/>
            <person name="Lilly W.W."/>
            <person name="Ma L.J."/>
            <person name="Mackey A.J."/>
            <person name="Manning G."/>
            <person name="Martin F."/>
            <person name="Muraguchi H."/>
            <person name="Natvig D.O."/>
            <person name="Palmerini H."/>
            <person name="Ramesh M.A."/>
            <person name="Rehmeyer C.J."/>
            <person name="Roe B.A."/>
            <person name="Shenoy N."/>
            <person name="Stanke M."/>
            <person name="Ter-Hovhannisyan V."/>
            <person name="Tunlid A."/>
            <person name="Velagapudi R."/>
            <person name="Vision T.J."/>
            <person name="Zeng Q."/>
            <person name="Zolan M.E."/>
            <person name="Pukkila P.J."/>
        </authorList>
    </citation>
    <scope>NUCLEOTIDE SEQUENCE [LARGE SCALE GENOMIC DNA]</scope>
    <source>
        <strain evidence="8">Okayama-7 / 130 / ATCC MYA-4618 / FGSC 9003</strain>
    </source>
</reference>
<dbReference type="GO" id="GO:0005524">
    <property type="term" value="F:ATP binding"/>
    <property type="evidence" value="ECO:0007669"/>
    <property type="project" value="UniProtKB-KW"/>
</dbReference>
<protein>
    <submittedName>
        <fullName evidence="7">CMGC/CLK protein kinase</fullName>
    </submittedName>
</protein>
<evidence type="ECO:0000256" key="1">
    <source>
        <dbReference type="ARBA" id="ARBA00022527"/>
    </source>
</evidence>
<dbReference type="InParanoid" id="D6RQV9"/>
<dbReference type="Gene3D" id="3.30.200.20">
    <property type="entry name" value="Phosphorylase Kinase, domain 1"/>
    <property type="match status" value="1"/>
</dbReference>
<evidence type="ECO:0000256" key="4">
    <source>
        <dbReference type="ARBA" id="ARBA00022777"/>
    </source>
</evidence>
<dbReference type="KEGG" id="cci:CC1G_15475"/>
<dbReference type="PANTHER" id="PTHR45646:SF11">
    <property type="entry name" value="SERINE_THREONINE-PROTEIN KINASE DOA"/>
    <property type="match status" value="1"/>
</dbReference>
<comment type="caution">
    <text evidence="7">The sequence shown here is derived from an EMBL/GenBank/DDBJ whole genome shotgun (WGS) entry which is preliminary data.</text>
</comment>
<dbReference type="InterPro" id="IPR000719">
    <property type="entry name" value="Prot_kinase_dom"/>
</dbReference>
<evidence type="ECO:0000313" key="7">
    <source>
        <dbReference type="EMBL" id="EFI26704.1"/>
    </source>
</evidence>
<dbReference type="GO" id="GO:0004674">
    <property type="term" value="F:protein serine/threonine kinase activity"/>
    <property type="evidence" value="ECO:0007669"/>
    <property type="project" value="UniProtKB-KW"/>
</dbReference>
<sequence length="341" mass="39139">MLPAHELKRLIERRFEERASIESTISANFHKCLFKGFDHRFGVKIIIKAIATGTDERFERKRIRRLTNALDRAANMFPHVQSLATLMDYEVHPSHTFLVFKAYGKTLTEVMTMQQLLPLPSSQIKGIAFQILSALRFLHGEDIAHTDIKPDNIVLVDDAVASYEDFQNGEFVTKYLLKNISVKLVDYDDFTDLHAIPRPRHLVGTSIYRPPEVILNMPWSTPVDIFAFGCTIAELYLGRPLFPHSTGPSHQLAIIEERLGRFPHSFIDRVNRGGFNVFRPNGEVDCAEPVAQHLAVEERKHISLCILRPNLLDLLKLCLHHDDKKRCSAKAALQHRFFKRR</sequence>
<dbReference type="GO" id="GO:0005634">
    <property type="term" value="C:nucleus"/>
    <property type="evidence" value="ECO:0007669"/>
    <property type="project" value="TreeGrafter"/>
</dbReference>
<evidence type="ECO:0000256" key="2">
    <source>
        <dbReference type="ARBA" id="ARBA00022679"/>
    </source>
</evidence>
<dbReference type="HOGENOM" id="CLU_813844_0_0_1"/>
<keyword evidence="8" id="KW-1185">Reference proteome</keyword>
<dbReference type="Pfam" id="PF00069">
    <property type="entry name" value="Pkinase"/>
    <property type="match status" value="1"/>
</dbReference>
<dbReference type="InterPro" id="IPR008271">
    <property type="entry name" value="Ser/Thr_kinase_AS"/>
</dbReference>
<keyword evidence="5" id="KW-0067">ATP-binding</keyword>
<dbReference type="OrthoDB" id="3068150at2759"/>
<organism evidence="7 8">
    <name type="scientific">Coprinopsis cinerea (strain Okayama-7 / 130 / ATCC MYA-4618 / FGSC 9003)</name>
    <name type="common">Inky cap fungus</name>
    <name type="synonym">Hormographiella aspergillata</name>
    <dbReference type="NCBI Taxonomy" id="240176"/>
    <lineage>
        <taxon>Eukaryota</taxon>
        <taxon>Fungi</taxon>
        <taxon>Dikarya</taxon>
        <taxon>Basidiomycota</taxon>
        <taxon>Agaricomycotina</taxon>
        <taxon>Agaricomycetes</taxon>
        <taxon>Agaricomycetidae</taxon>
        <taxon>Agaricales</taxon>
        <taxon>Agaricineae</taxon>
        <taxon>Psathyrellaceae</taxon>
        <taxon>Coprinopsis</taxon>
    </lineage>
</organism>
<keyword evidence="1" id="KW-0723">Serine/threonine-protein kinase</keyword>
<dbReference type="PANTHER" id="PTHR45646">
    <property type="entry name" value="SERINE/THREONINE-PROTEIN KINASE DOA-RELATED"/>
    <property type="match status" value="1"/>
</dbReference>
<dbReference type="InterPro" id="IPR051175">
    <property type="entry name" value="CLK_kinases"/>
</dbReference>
<feature type="domain" description="Protein kinase" evidence="6">
    <location>
        <begin position="1"/>
        <end position="338"/>
    </location>
</feature>
<evidence type="ECO:0000313" key="8">
    <source>
        <dbReference type="Proteomes" id="UP000001861"/>
    </source>
</evidence>
<keyword evidence="3" id="KW-0547">Nucleotide-binding</keyword>
<dbReference type="AlphaFoldDB" id="D6RQV9"/>
<dbReference type="EMBL" id="AACS02000012">
    <property type="protein sequence ID" value="EFI26704.1"/>
    <property type="molecule type" value="Genomic_DNA"/>
</dbReference>
<proteinExistence type="predicted"/>
<dbReference type="GO" id="GO:0043484">
    <property type="term" value="P:regulation of RNA splicing"/>
    <property type="evidence" value="ECO:0007669"/>
    <property type="project" value="TreeGrafter"/>
</dbReference>
<name>D6RQV9_COPC7</name>
<dbReference type="RefSeq" id="XP_002910198.1">
    <property type="nucleotide sequence ID" value="XM_002910152.1"/>
</dbReference>
<evidence type="ECO:0000259" key="6">
    <source>
        <dbReference type="PROSITE" id="PS50011"/>
    </source>
</evidence>
<dbReference type="InterPro" id="IPR011009">
    <property type="entry name" value="Kinase-like_dom_sf"/>
</dbReference>
<dbReference type="SMART" id="SM00220">
    <property type="entry name" value="S_TKc"/>
    <property type="match status" value="1"/>
</dbReference>
<dbReference type="PROSITE" id="PS00108">
    <property type="entry name" value="PROTEIN_KINASE_ST"/>
    <property type="match status" value="1"/>
</dbReference>